<feature type="transmembrane region" description="Helical" evidence="1">
    <location>
        <begin position="115"/>
        <end position="137"/>
    </location>
</feature>
<evidence type="ECO:0000313" key="3">
    <source>
        <dbReference type="Proteomes" id="UP000677918"/>
    </source>
</evidence>
<sequence>MLKYIIFIVVSCMEYLGIFALMFSAFKINYKWYKAEMLFVCVSLSGVSLVMRESGLTMYTAITQMLLWVLFSWLLFRFNLLHAAVITVVGYLSYAVIQFFIGGVMLLFVPSLEHMSVMMHVLALLSAMSALGVAYYVRLRNWGFTFVPAEQPSRVKYRDKENLYLIVGNFLAFFCFFVTYFLWISYDSTRVLLITLLTVFVNLTVLIYLSTRMEIRKYSKKRPYVK</sequence>
<feature type="transmembrane region" description="Helical" evidence="1">
    <location>
        <begin position="6"/>
        <end position="26"/>
    </location>
</feature>
<keyword evidence="1" id="KW-0472">Membrane</keyword>
<accession>A0A8J4H8U4</accession>
<feature type="transmembrane region" description="Helical" evidence="1">
    <location>
        <begin position="163"/>
        <end position="185"/>
    </location>
</feature>
<evidence type="ECO:0000313" key="2">
    <source>
        <dbReference type="EMBL" id="GIQ71168.1"/>
    </source>
</evidence>
<feature type="transmembrane region" description="Helical" evidence="1">
    <location>
        <begin position="33"/>
        <end position="51"/>
    </location>
</feature>
<evidence type="ECO:0000256" key="1">
    <source>
        <dbReference type="SAM" id="Phobius"/>
    </source>
</evidence>
<protein>
    <submittedName>
        <fullName evidence="2">Uncharacterized protein</fullName>
    </submittedName>
</protein>
<comment type="caution">
    <text evidence="2">The sequence shown here is derived from an EMBL/GenBank/DDBJ whole genome shotgun (WGS) entry which is preliminary data.</text>
</comment>
<keyword evidence="3" id="KW-1185">Reference proteome</keyword>
<proteinExistence type="predicted"/>
<dbReference type="RefSeq" id="WP_213413966.1">
    <property type="nucleotide sequence ID" value="NZ_BOVK01000072.1"/>
</dbReference>
<gene>
    <name evidence="2" type="ORF">XYCOK13_39920</name>
</gene>
<organism evidence="2 3">
    <name type="scientific">Xylanibacillus composti</name>
    <dbReference type="NCBI Taxonomy" id="1572762"/>
    <lineage>
        <taxon>Bacteria</taxon>
        <taxon>Bacillati</taxon>
        <taxon>Bacillota</taxon>
        <taxon>Bacilli</taxon>
        <taxon>Bacillales</taxon>
        <taxon>Paenibacillaceae</taxon>
        <taxon>Xylanibacillus</taxon>
    </lineage>
</organism>
<feature type="transmembrane region" description="Helical" evidence="1">
    <location>
        <begin position="83"/>
        <end position="109"/>
    </location>
</feature>
<dbReference type="AlphaFoldDB" id="A0A8J4H8U4"/>
<dbReference type="EMBL" id="BOVK01000072">
    <property type="protein sequence ID" value="GIQ71168.1"/>
    <property type="molecule type" value="Genomic_DNA"/>
</dbReference>
<feature type="transmembrane region" description="Helical" evidence="1">
    <location>
        <begin position="191"/>
        <end position="211"/>
    </location>
</feature>
<keyword evidence="1" id="KW-1133">Transmembrane helix</keyword>
<keyword evidence="1" id="KW-0812">Transmembrane</keyword>
<reference evidence="2" key="1">
    <citation type="submission" date="2021-04" db="EMBL/GenBank/DDBJ databases">
        <title>Draft genome sequence of Xylanibacillus composti strain K13.</title>
        <authorList>
            <person name="Uke A."/>
            <person name="Chhe C."/>
            <person name="Baramee S."/>
            <person name="Kosugi A."/>
        </authorList>
    </citation>
    <scope>NUCLEOTIDE SEQUENCE</scope>
    <source>
        <strain evidence="2">K13</strain>
    </source>
</reference>
<feature type="transmembrane region" description="Helical" evidence="1">
    <location>
        <begin position="57"/>
        <end position="76"/>
    </location>
</feature>
<name>A0A8J4H8U4_9BACL</name>
<dbReference type="Proteomes" id="UP000677918">
    <property type="component" value="Unassembled WGS sequence"/>
</dbReference>